<evidence type="ECO:0000313" key="2">
    <source>
        <dbReference type="Proteomes" id="UP000548476"/>
    </source>
</evidence>
<dbReference type="RefSeq" id="WP_184785661.1">
    <property type="nucleotide sequence ID" value="NZ_BONT01000034.1"/>
</dbReference>
<dbReference type="Proteomes" id="UP000548476">
    <property type="component" value="Unassembled WGS sequence"/>
</dbReference>
<accession>A0A841FGW8</accession>
<dbReference type="EMBL" id="JACHGT010000001">
    <property type="protein sequence ID" value="MBB6032802.1"/>
    <property type="molecule type" value="Genomic_DNA"/>
</dbReference>
<evidence type="ECO:0000313" key="1">
    <source>
        <dbReference type="EMBL" id="MBB6032802.1"/>
    </source>
</evidence>
<keyword evidence="2" id="KW-1185">Reference proteome</keyword>
<gene>
    <name evidence="1" type="ORF">HNR73_000644</name>
</gene>
<dbReference type="AlphaFoldDB" id="A0A841FGW8"/>
<reference evidence="1 2" key="1">
    <citation type="submission" date="2020-08" db="EMBL/GenBank/DDBJ databases">
        <title>Genomic Encyclopedia of Type Strains, Phase IV (KMG-IV): sequencing the most valuable type-strain genomes for metagenomic binning, comparative biology and taxonomic classification.</title>
        <authorList>
            <person name="Goeker M."/>
        </authorList>
    </citation>
    <scope>NUCLEOTIDE SEQUENCE [LARGE SCALE GENOMIC DNA]</scope>
    <source>
        <strain evidence="1 2">YIM 65646</strain>
    </source>
</reference>
<sequence length="59" mass="6412">MKIVNRIADRLLARVAPATTAAAAPCLTCTMRCVNGLVNKCCTDRCLGKTKCTPRREQC</sequence>
<comment type="caution">
    <text evidence="1">The sequence shown here is derived from an EMBL/GenBank/DDBJ whole genome shotgun (WGS) entry which is preliminary data.</text>
</comment>
<name>A0A841FGW8_9ACTN</name>
<organism evidence="1 2">
    <name type="scientific">Phytomonospora endophytica</name>
    <dbReference type="NCBI Taxonomy" id="714109"/>
    <lineage>
        <taxon>Bacteria</taxon>
        <taxon>Bacillati</taxon>
        <taxon>Actinomycetota</taxon>
        <taxon>Actinomycetes</taxon>
        <taxon>Micromonosporales</taxon>
        <taxon>Micromonosporaceae</taxon>
        <taxon>Phytomonospora</taxon>
    </lineage>
</organism>
<protein>
    <submittedName>
        <fullName evidence="1">Uncharacterized protein</fullName>
    </submittedName>
</protein>
<proteinExistence type="predicted"/>